<dbReference type="SUPFAM" id="SSF57756">
    <property type="entry name" value="Retrovirus zinc finger-like domains"/>
    <property type="match status" value="2"/>
</dbReference>
<protein>
    <recommendedName>
        <fullName evidence="6">CCHC-type domain-containing protein</fullName>
    </recommendedName>
</protein>
<reference evidence="8" key="1">
    <citation type="journal article" date="2023" name="Commun. Biol.">
        <title>Genome analysis of Parmales, the sister group of diatoms, reveals the evolutionary specialization of diatoms from phago-mixotrophs to photoautotrophs.</title>
        <authorList>
            <person name="Ban H."/>
            <person name="Sato S."/>
            <person name="Yoshikawa S."/>
            <person name="Yamada K."/>
            <person name="Nakamura Y."/>
            <person name="Ichinomiya M."/>
            <person name="Sato N."/>
            <person name="Blanc-Mathieu R."/>
            <person name="Endo H."/>
            <person name="Kuwata A."/>
            <person name="Ogata H."/>
        </authorList>
    </citation>
    <scope>NUCLEOTIDE SEQUENCE [LARGE SCALE GENOMIC DNA]</scope>
</reference>
<dbReference type="Pfam" id="PF13696">
    <property type="entry name" value="zf-CCHC_2"/>
    <property type="match status" value="1"/>
</dbReference>
<sequence>MAEHDSVNVPPKESNIAANKSNGSIVEHHPQKEGKDGGAEERVNGEGNVDDIDGEVDGELQQKTVTGDDLGEVKGDVSAEEKEMVNGEGNQVEKKPSLERPAKLANLYPDLEAFFKKPIAQGSWFNNGYRANSRSVLPMWARTQMHNPRGPYPRGPGNSQLFVRNPSGKGPPPVNYICHSCNRPGHWREECTEWEEKKMASPVKPLMGMSIMGSPRGPAMGTPRGPAISMGTPRGPASPRTAFNGGQAPNAPPPGYLCKICSVPGHYFHDCPRKMSQYGPLGAPPQPSPFNNRAPPRGPPIHFRPRQLGNFPSGMAAERITSDKDYKKSHVLFLFGLGSNFNDPKLNGEDPPPITTTVKEMLIEMLTYFDVAVTSVKVMKNLGGSVYAYLHCFDATEAEKCLRECKGINFGGRTFMGKFTSTGADKHTPDWEKVINKTALEAARMSKKLRLGQMAKKKTSPKAKSDTKKLSPMKDGMTERQRMKLELFLKKHNANKAKLEAPDKGQEEEEKKADVKKRKKGGMLGRDKREIEAKQVGEKRKNAASIKAKANAKKAKPSENVINIVVMDNSDDEQGGADSDDEASTSSEGQTVLVSDLEDSKRIGAVVLIASAANEASPATFVVRSIRGSWVKLEDKFGIEHKRSYRAKDLVVIGTKAEWEEEDEEEEEWDEEEEDDEELYESDEEADDDISFVPNSSTRKKKHKKESESWVRRSVRQPGEDALSNPSLLELLERLTLDDQSLAILKLKKFIGMDSNQIVIDAVLEALMFNTSVQALYIQNFNVGMKDNQVFKLIDVLKRGYIWTLNIGETYNVRPETWGLFTEQLTHTNVTHMYASEHTMSKSCKLKIMETMRFNRKKHSMHCDPDNLDVIKGVTHCWWNPINAKVLRPYLIEGEELLLGTDKTKTVKDLEV</sequence>
<feature type="region of interest" description="Disordered" evidence="5">
    <location>
        <begin position="451"/>
        <end position="476"/>
    </location>
</feature>
<evidence type="ECO:0000256" key="5">
    <source>
        <dbReference type="SAM" id="MobiDB-lite"/>
    </source>
</evidence>
<comment type="caution">
    <text evidence="7">The sequence shown here is derived from an EMBL/GenBank/DDBJ whole genome shotgun (WGS) entry which is preliminary data.</text>
</comment>
<feature type="region of interest" description="Disordered" evidence="5">
    <location>
        <begin position="1"/>
        <end position="73"/>
    </location>
</feature>
<dbReference type="InterPro" id="IPR036875">
    <property type="entry name" value="Znf_CCHC_sf"/>
</dbReference>
<feature type="domain" description="CCHC-type" evidence="6">
    <location>
        <begin position="178"/>
        <end position="193"/>
    </location>
</feature>
<dbReference type="InterPro" id="IPR025829">
    <property type="entry name" value="Zn_knuckle_CX2CX3GHX4C"/>
</dbReference>
<evidence type="ECO:0000256" key="4">
    <source>
        <dbReference type="PROSITE-ProRule" id="PRU00047"/>
    </source>
</evidence>
<evidence type="ECO:0000256" key="1">
    <source>
        <dbReference type="ARBA" id="ARBA00022723"/>
    </source>
</evidence>
<dbReference type="OrthoDB" id="568100at2759"/>
<dbReference type="Proteomes" id="UP001165065">
    <property type="component" value="Unassembled WGS sequence"/>
</dbReference>
<dbReference type="AlphaFoldDB" id="A0A9W7GFR9"/>
<keyword evidence="8" id="KW-1185">Reference proteome</keyword>
<keyword evidence="2 4" id="KW-0863">Zinc-finger</keyword>
<feature type="compositionally biased region" description="Basic and acidic residues" evidence="5">
    <location>
        <begin position="26"/>
        <end position="44"/>
    </location>
</feature>
<feature type="region of interest" description="Disordered" evidence="5">
    <location>
        <begin position="492"/>
        <end position="554"/>
    </location>
</feature>
<feature type="compositionally biased region" description="Acidic residues" evidence="5">
    <location>
        <begin position="48"/>
        <end position="58"/>
    </location>
</feature>
<feature type="compositionally biased region" description="Basic and acidic residues" evidence="5">
    <location>
        <begin position="525"/>
        <end position="541"/>
    </location>
</feature>
<organism evidence="7 8">
    <name type="scientific">Triparma columacea</name>
    <dbReference type="NCBI Taxonomy" id="722753"/>
    <lineage>
        <taxon>Eukaryota</taxon>
        <taxon>Sar</taxon>
        <taxon>Stramenopiles</taxon>
        <taxon>Ochrophyta</taxon>
        <taxon>Bolidophyceae</taxon>
        <taxon>Parmales</taxon>
        <taxon>Triparmaceae</taxon>
        <taxon>Triparma</taxon>
    </lineage>
</organism>
<feature type="compositionally biased region" description="Acidic residues" evidence="5">
    <location>
        <begin position="570"/>
        <end position="583"/>
    </location>
</feature>
<feature type="compositionally biased region" description="Basic residues" evidence="5">
    <location>
        <begin position="451"/>
        <end position="461"/>
    </location>
</feature>
<feature type="region of interest" description="Disordered" evidence="5">
    <location>
        <begin position="656"/>
        <end position="721"/>
    </location>
</feature>
<name>A0A9W7GFR9_9STRA</name>
<dbReference type="EMBL" id="BRYA01001463">
    <property type="protein sequence ID" value="GMI43900.1"/>
    <property type="molecule type" value="Genomic_DNA"/>
</dbReference>
<evidence type="ECO:0000259" key="6">
    <source>
        <dbReference type="PROSITE" id="PS50158"/>
    </source>
</evidence>
<dbReference type="GO" id="GO:0008270">
    <property type="term" value="F:zinc ion binding"/>
    <property type="evidence" value="ECO:0007669"/>
    <property type="project" value="UniProtKB-KW"/>
</dbReference>
<feature type="compositionally biased region" description="Basic and acidic residues" evidence="5">
    <location>
        <begin position="497"/>
        <end position="513"/>
    </location>
</feature>
<proteinExistence type="predicted"/>
<evidence type="ECO:0000313" key="8">
    <source>
        <dbReference type="Proteomes" id="UP001165065"/>
    </source>
</evidence>
<feature type="compositionally biased region" description="Acidic residues" evidence="5">
    <location>
        <begin position="659"/>
        <end position="690"/>
    </location>
</feature>
<evidence type="ECO:0000256" key="2">
    <source>
        <dbReference type="ARBA" id="ARBA00022771"/>
    </source>
</evidence>
<evidence type="ECO:0000313" key="7">
    <source>
        <dbReference type="EMBL" id="GMI43900.1"/>
    </source>
</evidence>
<keyword evidence="3" id="KW-0862">Zinc</keyword>
<dbReference type="InterPro" id="IPR001878">
    <property type="entry name" value="Znf_CCHC"/>
</dbReference>
<dbReference type="InterPro" id="IPR035979">
    <property type="entry name" value="RBD_domain_sf"/>
</dbReference>
<dbReference type="Gene3D" id="4.10.60.10">
    <property type="entry name" value="Zinc finger, CCHC-type"/>
    <property type="match status" value="1"/>
</dbReference>
<accession>A0A9W7GFR9</accession>
<dbReference type="CDD" id="cd00590">
    <property type="entry name" value="RRM_SF"/>
    <property type="match status" value="1"/>
</dbReference>
<dbReference type="SUPFAM" id="SSF54928">
    <property type="entry name" value="RNA-binding domain, RBD"/>
    <property type="match status" value="1"/>
</dbReference>
<keyword evidence="1" id="KW-0479">Metal-binding</keyword>
<evidence type="ECO:0000256" key="3">
    <source>
        <dbReference type="ARBA" id="ARBA00022833"/>
    </source>
</evidence>
<dbReference type="GO" id="GO:0003676">
    <property type="term" value="F:nucleic acid binding"/>
    <property type="evidence" value="ECO:0007669"/>
    <property type="project" value="InterPro"/>
</dbReference>
<gene>
    <name evidence="7" type="ORF">TrCOL_g193</name>
</gene>
<dbReference type="PROSITE" id="PS50158">
    <property type="entry name" value="ZF_CCHC"/>
    <property type="match status" value="1"/>
</dbReference>
<feature type="region of interest" description="Disordered" evidence="5">
    <location>
        <begin position="570"/>
        <end position="595"/>
    </location>
</feature>
<dbReference type="SMART" id="SM00343">
    <property type="entry name" value="ZnF_C2HC"/>
    <property type="match status" value="2"/>
</dbReference>